<dbReference type="AlphaFoldDB" id="A0A139KYA1"/>
<organism evidence="1">
    <name type="scientific">Bacteroides intestinalis</name>
    <dbReference type="NCBI Taxonomy" id="329854"/>
    <lineage>
        <taxon>Bacteria</taxon>
        <taxon>Pseudomonadati</taxon>
        <taxon>Bacteroidota</taxon>
        <taxon>Bacteroidia</taxon>
        <taxon>Bacteroidales</taxon>
        <taxon>Bacteroidaceae</taxon>
        <taxon>Bacteroides</taxon>
    </lineage>
</organism>
<gene>
    <name evidence="1" type="ORF">HMPREF2531_04019</name>
</gene>
<evidence type="ECO:0008006" key="3">
    <source>
        <dbReference type="Google" id="ProtNLM"/>
    </source>
</evidence>
<dbReference type="PATRIC" id="fig|329854.7.peg.4086"/>
<reference evidence="1 2" key="1">
    <citation type="submission" date="2016-02" db="EMBL/GenBank/DDBJ databases">
        <authorList>
            <person name="Wen L."/>
            <person name="He K."/>
            <person name="Yang H."/>
        </authorList>
    </citation>
    <scope>NUCLEOTIDE SEQUENCE [LARGE SCALE GENOMIC DNA]</scope>
    <source>
        <strain evidence="1 2">KLE1704</strain>
    </source>
</reference>
<accession>A0A139KYA1</accession>
<dbReference type="SUPFAM" id="SSF142795">
    <property type="entry name" value="CAC2185-like"/>
    <property type="match status" value="1"/>
</dbReference>
<dbReference type="Proteomes" id="UP000070319">
    <property type="component" value="Unassembled WGS sequence"/>
</dbReference>
<evidence type="ECO:0000313" key="2">
    <source>
        <dbReference type="Proteomes" id="UP000070319"/>
    </source>
</evidence>
<dbReference type="Pfam" id="PF08942">
    <property type="entry name" value="DUF1919"/>
    <property type="match status" value="1"/>
</dbReference>
<comment type="caution">
    <text evidence="1">The sequence shown here is derived from an EMBL/GenBank/DDBJ whole genome shotgun (WGS) entry which is preliminary data.</text>
</comment>
<dbReference type="InterPro" id="IPR037226">
    <property type="entry name" value="CAC2185-like_sf"/>
</dbReference>
<dbReference type="EMBL" id="LTDF01000152">
    <property type="protein sequence ID" value="KXT44169.1"/>
    <property type="molecule type" value="Genomic_DNA"/>
</dbReference>
<protein>
    <recommendedName>
        <fullName evidence="3">DUF1919 domain-containing protein</fullName>
    </recommendedName>
</protein>
<proteinExistence type="predicted"/>
<sequence>MNVMAGLKNKLKVSIREKMNPYLAPYRLQRLELMNRTFTIISNNCWGGHVYRYFGLSYNSPTIGLFFFAQDYIKFVENLPFYINKELSFISLEESHYCDKLREYGGECINCPIGRLADIEIIFMHYKTENEAAAKWQRRVQRINWNNLILKMSEQNGSTINDLKAFDALPYKKKVLFVTRDYGLKSQVIFKEFMNRGNIPDDTSNFKRYVNLVDLINGK</sequence>
<evidence type="ECO:0000313" key="1">
    <source>
        <dbReference type="EMBL" id="KXT44169.1"/>
    </source>
</evidence>
<name>A0A139KYA1_9BACE</name>
<dbReference type="InterPro" id="IPR015037">
    <property type="entry name" value="DUF1919"/>
</dbReference>